<accession>A0ABQ1W340</accession>
<name>A0ABQ1W340_9BACT</name>
<dbReference type="Pfam" id="PF11751">
    <property type="entry name" value="PorP_SprF"/>
    <property type="match status" value="1"/>
</dbReference>
<keyword evidence="3" id="KW-1185">Reference proteome</keyword>
<feature type="chain" id="PRO_5045314783" evidence="1">
    <location>
        <begin position="23"/>
        <end position="320"/>
    </location>
</feature>
<dbReference type="NCBIfam" id="TIGR03519">
    <property type="entry name" value="T9SS_PorP_fam"/>
    <property type="match status" value="1"/>
</dbReference>
<protein>
    <submittedName>
        <fullName evidence="2">Membrane protein</fullName>
    </submittedName>
</protein>
<dbReference type="Proteomes" id="UP000634043">
    <property type="component" value="Unassembled WGS sequence"/>
</dbReference>
<dbReference type="InterPro" id="IPR019861">
    <property type="entry name" value="PorP/SprF_Bacteroidetes"/>
</dbReference>
<gene>
    <name evidence="2" type="ORF">GCM10011323_14690</name>
</gene>
<proteinExistence type="predicted"/>
<keyword evidence="1" id="KW-0732">Signal</keyword>
<evidence type="ECO:0000313" key="3">
    <source>
        <dbReference type="Proteomes" id="UP000634043"/>
    </source>
</evidence>
<evidence type="ECO:0000313" key="2">
    <source>
        <dbReference type="EMBL" id="GGG11221.1"/>
    </source>
</evidence>
<dbReference type="EMBL" id="BMFP01000002">
    <property type="protein sequence ID" value="GGG11221.1"/>
    <property type="molecule type" value="Genomic_DNA"/>
</dbReference>
<reference evidence="3" key="1">
    <citation type="journal article" date="2019" name="Int. J. Syst. Evol. Microbiol.">
        <title>The Global Catalogue of Microorganisms (GCM) 10K type strain sequencing project: providing services to taxonomists for standard genome sequencing and annotation.</title>
        <authorList>
            <consortium name="The Broad Institute Genomics Platform"/>
            <consortium name="The Broad Institute Genome Sequencing Center for Infectious Disease"/>
            <person name="Wu L."/>
            <person name="Ma J."/>
        </authorList>
    </citation>
    <scope>NUCLEOTIDE SEQUENCE [LARGE SCALE GENOMIC DNA]</scope>
    <source>
        <strain evidence="3">CGMCC 1.12749</strain>
    </source>
</reference>
<comment type="caution">
    <text evidence="2">The sequence shown here is derived from an EMBL/GenBank/DDBJ whole genome shotgun (WGS) entry which is preliminary data.</text>
</comment>
<feature type="signal peptide" evidence="1">
    <location>
        <begin position="1"/>
        <end position="22"/>
    </location>
</feature>
<evidence type="ECO:0000256" key="1">
    <source>
        <dbReference type="SAM" id="SignalP"/>
    </source>
</evidence>
<organism evidence="2 3">
    <name type="scientific">Pontibacter amylolyticus</name>
    <dbReference type="NCBI Taxonomy" id="1424080"/>
    <lineage>
        <taxon>Bacteria</taxon>
        <taxon>Pseudomonadati</taxon>
        <taxon>Bacteroidota</taxon>
        <taxon>Cytophagia</taxon>
        <taxon>Cytophagales</taxon>
        <taxon>Hymenobacteraceae</taxon>
        <taxon>Pontibacter</taxon>
    </lineage>
</organism>
<sequence>MITMRKLGVLLVLLLLSWEGYAQQAPQYTQYIFNELIINPAYAGSKEIINANLTHRSQWVGIEGAPTTQTFSVDGASRSGLLGFGLNAMNDELGAQRQMGLHGNLAVRLRMSETAKLALGFAAGLAQYTLDGTKLNTGNTRPDQALNPGKVSELMPDFRIGAFFNTERFYTGLSVANLVNTGGDKLEVTMPNRHYFLSAGYVLDLSSALIFKPSFLVKEDFNSPTSLDLNAFFLLGERIWLGGSYRTAVKVHNNYSDEYELDRRNAWAAIAQLYVTPKLRLGYSYDVSLNALRQHASHEISLGYSFFKKQDNRMLTPRYF</sequence>